<dbReference type="AlphaFoldDB" id="A0A8H4LHD7"/>
<dbReference type="Proteomes" id="UP000554235">
    <property type="component" value="Unassembled WGS sequence"/>
</dbReference>
<evidence type="ECO:0000256" key="1">
    <source>
        <dbReference type="SAM" id="MobiDB-lite"/>
    </source>
</evidence>
<dbReference type="Gene3D" id="3.30.710.10">
    <property type="entry name" value="Potassium Channel Kv1.1, Chain A"/>
    <property type="match status" value="1"/>
</dbReference>
<dbReference type="Pfam" id="PF00651">
    <property type="entry name" value="BTB"/>
    <property type="match status" value="1"/>
</dbReference>
<reference evidence="3 4" key="1">
    <citation type="submission" date="2020-01" db="EMBL/GenBank/DDBJ databases">
        <title>Identification and distribution of gene clusters putatively required for synthesis of sphingolipid metabolism inhibitors in phylogenetically diverse species of the filamentous fungus Fusarium.</title>
        <authorList>
            <person name="Kim H.-S."/>
            <person name="Busman M."/>
            <person name="Brown D.W."/>
            <person name="Divon H."/>
            <person name="Uhlig S."/>
            <person name="Proctor R.H."/>
        </authorList>
    </citation>
    <scope>NUCLEOTIDE SEQUENCE [LARGE SCALE GENOMIC DNA]</scope>
    <source>
        <strain evidence="3 4">NRRL 20459</strain>
    </source>
</reference>
<accession>A0A8H4LHD7</accession>
<comment type="caution">
    <text evidence="3">The sequence shown here is derived from an EMBL/GenBank/DDBJ whole genome shotgun (WGS) entry which is preliminary data.</text>
</comment>
<proteinExistence type="predicted"/>
<dbReference type="PANTHER" id="PTHR47843:SF5">
    <property type="entry name" value="BTB_POZ DOMAIN PROTEIN"/>
    <property type="match status" value="1"/>
</dbReference>
<dbReference type="InterPro" id="IPR000210">
    <property type="entry name" value="BTB/POZ_dom"/>
</dbReference>
<evidence type="ECO:0000313" key="4">
    <source>
        <dbReference type="Proteomes" id="UP000554235"/>
    </source>
</evidence>
<keyword evidence="4" id="KW-1185">Reference proteome</keyword>
<dbReference type="InterPro" id="IPR011333">
    <property type="entry name" value="SKP1/BTB/POZ_sf"/>
</dbReference>
<gene>
    <name evidence="3" type="ORF">FALBO_5593</name>
</gene>
<feature type="region of interest" description="Disordered" evidence="1">
    <location>
        <begin position="285"/>
        <end position="304"/>
    </location>
</feature>
<evidence type="ECO:0000313" key="3">
    <source>
        <dbReference type="EMBL" id="KAF4467529.1"/>
    </source>
</evidence>
<dbReference type="PANTHER" id="PTHR47843">
    <property type="entry name" value="BTB DOMAIN-CONTAINING PROTEIN-RELATED"/>
    <property type="match status" value="1"/>
</dbReference>
<dbReference type="PROSITE" id="PS50097">
    <property type="entry name" value="BTB"/>
    <property type="match status" value="1"/>
</dbReference>
<sequence>MRLDDTTNHALQNALKKIDTGLYSDLEIKCGNKQYQVHKAIICPRSSFFRSACRTDFREGQSNVIDLQEDDPEAVDSLIHYIYNGYYPKMDPRTQGISQDRLGAAGWKLETFGRIFPFQDLSVKISLSRSLCQDLSVKISLSRSLCQDLSVKISLSRSPYEIFTSLTDALYTGEFTGGLQVKFLVLHAKVYALAEKYEVSGLKEMAQRCFQIISNCGGCCSKEFAHACEFVYTTTIDSDRGLRDVVVQALHENPRALDEEHIQGAMRSQPDLPYDLVLYGRGKQMRKEKARRSRPSWMNGVEAS</sequence>
<dbReference type="OrthoDB" id="6359816at2759"/>
<feature type="domain" description="BTB" evidence="2">
    <location>
        <begin position="24"/>
        <end position="85"/>
    </location>
</feature>
<dbReference type="CDD" id="cd18186">
    <property type="entry name" value="BTB_POZ_ZBTB_KLHL-like"/>
    <property type="match status" value="1"/>
</dbReference>
<dbReference type="SUPFAM" id="SSF54695">
    <property type="entry name" value="POZ domain"/>
    <property type="match status" value="1"/>
</dbReference>
<organism evidence="3 4">
    <name type="scientific">Fusarium albosuccineum</name>
    <dbReference type="NCBI Taxonomy" id="1237068"/>
    <lineage>
        <taxon>Eukaryota</taxon>
        <taxon>Fungi</taxon>
        <taxon>Dikarya</taxon>
        <taxon>Ascomycota</taxon>
        <taxon>Pezizomycotina</taxon>
        <taxon>Sordariomycetes</taxon>
        <taxon>Hypocreomycetidae</taxon>
        <taxon>Hypocreales</taxon>
        <taxon>Nectriaceae</taxon>
        <taxon>Fusarium</taxon>
        <taxon>Fusarium decemcellulare species complex</taxon>
    </lineage>
</organism>
<name>A0A8H4LHD7_9HYPO</name>
<dbReference type="EMBL" id="JAADYS010000735">
    <property type="protein sequence ID" value="KAF4467529.1"/>
    <property type="molecule type" value="Genomic_DNA"/>
</dbReference>
<feature type="compositionally biased region" description="Basic residues" evidence="1">
    <location>
        <begin position="285"/>
        <end position="294"/>
    </location>
</feature>
<protein>
    <recommendedName>
        <fullName evidence="2">BTB domain-containing protein</fullName>
    </recommendedName>
</protein>
<evidence type="ECO:0000259" key="2">
    <source>
        <dbReference type="PROSITE" id="PS50097"/>
    </source>
</evidence>